<dbReference type="GO" id="GO:0005524">
    <property type="term" value="F:ATP binding"/>
    <property type="evidence" value="ECO:0007669"/>
    <property type="project" value="UniProtKB-KW"/>
</dbReference>
<dbReference type="InterPro" id="IPR027417">
    <property type="entry name" value="P-loop_NTPase"/>
</dbReference>
<dbReference type="AlphaFoldDB" id="A0A1I7BKI6"/>
<evidence type="ECO:0000256" key="6">
    <source>
        <dbReference type="SAM" id="Coils"/>
    </source>
</evidence>
<dbReference type="RefSeq" id="WP_090252114.1">
    <property type="nucleotide sequence ID" value="NZ_FPAS01000006.1"/>
</dbReference>
<gene>
    <name evidence="8" type="ORF">SAMN05216474_2841</name>
</gene>
<dbReference type="InterPro" id="IPR050534">
    <property type="entry name" value="Coronavir_polyprotein_1ab"/>
</dbReference>
<comment type="similarity">
    <text evidence="1">Belongs to the DNA2/NAM7 helicase family.</text>
</comment>
<dbReference type="GO" id="GO:0016787">
    <property type="term" value="F:hydrolase activity"/>
    <property type="evidence" value="ECO:0007669"/>
    <property type="project" value="UniProtKB-KW"/>
</dbReference>
<dbReference type="Gene3D" id="2.40.30.270">
    <property type="match status" value="1"/>
</dbReference>
<keyword evidence="6" id="KW-0175">Coiled coil</keyword>
<evidence type="ECO:0000313" key="8">
    <source>
        <dbReference type="EMBL" id="SFT87672.1"/>
    </source>
</evidence>
<dbReference type="GO" id="GO:0005694">
    <property type="term" value="C:chromosome"/>
    <property type="evidence" value="ECO:0007669"/>
    <property type="project" value="UniProtKB-ARBA"/>
</dbReference>
<dbReference type="CDD" id="cd18808">
    <property type="entry name" value="SF1_C_Upf1"/>
    <property type="match status" value="1"/>
</dbReference>
<protein>
    <submittedName>
        <fullName evidence="8">Superfamily I DNA and/or RNA helicase</fullName>
    </submittedName>
</protein>
<keyword evidence="2" id="KW-0547">Nucleotide-binding</keyword>
<dbReference type="Pfam" id="PF13086">
    <property type="entry name" value="AAA_11"/>
    <property type="match status" value="1"/>
</dbReference>
<keyword evidence="4 8" id="KW-0347">Helicase</keyword>
<evidence type="ECO:0000256" key="1">
    <source>
        <dbReference type="ARBA" id="ARBA00007913"/>
    </source>
</evidence>
<evidence type="ECO:0000256" key="2">
    <source>
        <dbReference type="ARBA" id="ARBA00022741"/>
    </source>
</evidence>
<feature type="coiled-coil region" evidence="6">
    <location>
        <begin position="272"/>
        <end position="306"/>
    </location>
</feature>
<dbReference type="SMART" id="SM00382">
    <property type="entry name" value="AAA"/>
    <property type="match status" value="1"/>
</dbReference>
<dbReference type="InterPro" id="IPR047187">
    <property type="entry name" value="SF1_C_Upf1"/>
</dbReference>
<sequence>MNREEKAEHLITLIKQEQKAQQDKWNFSENVSLKSLKAQGLVLHPLKIKRRKYGFADYPIIEFELPFETDTSNFKSGVALEFFAHHEEQQSCNAQLVFLNNRSGEIRLFAPDFPEWIEERNLGIKLVPDDKSFKFMLHALKAIKKGEDKHTAQLFDIVHGIKASKNIAVEEANEIKGLNISQAIAAKAVVDNEDVCILHGPPGTGKTTTLVAAVLELLKKGEKVAVTAPSNAAVDHFTRCLIHQNIDVLRMGNAAKIDEELFVHTTEGVAQNAEEQKRIKRLKIQANELRKMAQQYKRNFGKSEREQRKLLYQEVKSIRQEIKQLEAFSVEKAVEKAQVITGTPVGLQDELLKELRFDTLVIDEAGQCLEPMAWVAIEKADKLVLAGDPFQLPPTVISDAAARDGLTLSILEQSFQHKIPTYLLNTQYRMQEKIASFSSEYFYKGELLTDEPLKANSENALQFYDTAGYEAPEKQGEDGYSLSNLEEIRIVEKLIDDLKLKRKDIAFISPYAAQVSLAKKLLDGIKCSTIDAFQGQEKPIIFISLVRSNTEGNIGFLKDYRRMNVALTRAQKQLFVIGDSATFGNDDFYSKFLNYVESHEAYKSVFEVMY</sequence>
<reference evidence="8 9" key="1">
    <citation type="submission" date="2016-10" db="EMBL/GenBank/DDBJ databases">
        <authorList>
            <person name="de Groot N.N."/>
        </authorList>
    </citation>
    <scope>NUCLEOTIDE SEQUENCE [LARGE SCALE GENOMIC DNA]</scope>
    <source>
        <strain evidence="8 9">CGMCC 1.7005</strain>
    </source>
</reference>
<dbReference type="GO" id="GO:0043139">
    <property type="term" value="F:5'-3' DNA helicase activity"/>
    <property type="evidence" value="ECO:0007669"/>
    <property type="project" value="TreeGrafter"/>
</dbReference>
<dbReference type="PANTHER" id="PTHR43788:SF8">
    <property type="entry name" value="DNA-BINDING PROTEIN SMUBP-2"/>
    <property type="match status" value="1"/>
</dbReference>
<keyword evidence="3" id="KW-0378">Hydrolase</keyword>
<dbReference type="Proteomes" id="UP000236454">
    <property type="component" value="Unassembled WGS sequence"/>
</dbReference>
<keyword evidence="9" id="KW-1185">Reference proteome</keyword>
<evidence type="ECO:0000256" key="3">
    <source>
        <dbReference type="ARBA" id="ARBA00022801"/>
    </source>
</evidence>
<evidence type="ECO:0000259" key="7">
    <source>
        <dbReference type="SMART" id="SM00382"/>
    </source>
</evidence>
<dbReference type="InterPro" id="IPR041677">
    <property type="entry name" value="DNA2/NAM7_AAA_11"/>
</dbReference>
<dbReference type="Gene3D" id="3.40.50.300">
    <property type="entry name" value="P-loop containing nucleotide triphosphate hydrolases"/>
    <property type="match status" value="2"/>
</dbReference>
<proteinExistence type="inferred from homology"/>
<dbReference type="OrthoDB" id="9757917at2"/>
<dbReference type="STRING" id="477690.SAMN05216474_2841"/>
<dbReference type="EMBL" id="FPAS01000006">
    <property type="protein sequence ID" value="SFT87672.1"/>
    <property type="molecule type" value="Genomic_DNA"/>
</dbReference>
<accession>A0A1I7BKI6</accession>
<dbReference type="InterPro" id="IPR041679">
    <property type="entry name" value="DNA2/NAM7-like_C"/>
</dbReference>
<evidence type="ECO:0000256" key="5">
    <source>
        <dbReference type="ARBA" id="ARBA00022840"/>
    </source>
</evidence>
<name>A0A1I7BKI6_9FLAO</name>
<dbReference type="SUPFAM" id="SSF52540">
    <property type="entry name" value="P-loop containing nucleoside triphosphate hydrolases"/>
    <property type="match status" value="1"/>
</dbReference>
<dbReference type="PANTHER" id="PTHR43788">
    <property type="entry name" value="DNA2/NAM7 HELICASE FAMILY MEMBER"/>
    <property type="match status" value="1"/>
</dbReference>
<keyword evidence="5" id="KW-0067">ATP-binding</keyword>
<dbReference type="FunFam" id="3.40.50.300:FF:000326">
    <property type="entry name" value="P-loop containing nucleoside triphosphate hydrolase"/>
    <property type="match status" value="1"/>
</dbReference>
<evidence type="ECO:0000256" key="4">
    <source>
        <dbReference type="ARBA" id="ARBA00022806"/>
    </source>
</evidence>
<dbReference type="InterPro" id="IPR003593">
    <property type="entry name" value="AAA+_ATPase"/>
</dbReference>
<feature type="domain" description="AAA+ ATPase" evidence="7">
    <location>
        <begin position="192"/>
        <end position="580"/>
    </location>
</feature>
<evidence type="ECO:0000313" key="9">
    <source>
        <dbReference type="Proteomes" id="UP000236454"/>
    </source>
</evidence>
<dbReference type="Pfam" id="PF13087">
    <property type="entry name" value="AAA_12"/>
    <property type="match status" value="1"/>
</dbReference>
<organism evidence="8 9">
    <name type="scientific">Lishizhenia tianjinensis</name>
    <dbReference type="NCBI Taxonomy" id="477690"/>
    <lineage>
        <taxon>Bacteria</taxon>
        <taxon>Pseudomonadati</taxon>
        <taxon>Bacteroidota</taxon>
        <taxon>Flavobacteriia</taxon>
        <taxon>Flavobacteriales</taxon>
        <taxon>Crocinitomicaceae</taxon>
        <taxon>Lishizhenia</taxon>
    </lineage>
</organism>